<dbReference type="Proteomes" id="UP001378960">
    <property type="component" value="Unassembled WGS sequence"/>
</dbReference>
<sequence>MMDVRNSIHSIDLFNNINNNNNNNNNNNLNEIDYDYDYENLDNFSLSDKENHNGKDIDNISIENIEITNNNQLSNDIDPIEQLLMGSDYPNDTNQDTFFINNVTIKTNDDDDDDDDDDQNEDIIQDNSQFDDLTFFPNEFNLNQNFDENSFDFPNTYEIPHNNLSTTSFETLPSNYNSLHDFSSVSNIIYTNKIKEKLRKKRHSSVDIISTISNTSSLSPMSRRNSKVSKSYFDLNSSLSSSASSTPTTPIDDIQNLTLHLSKSSNSSFTSNLNSNSNLKLNSKLRSKSVGSFVLSTLNSLSMSKSNNSTQRITSPPNSRATNPFYQPPAILKRLSNSD</sequence>
<feature type="compositionally biased region" description="Polar residues" evidence="1">
    <location>
        <begin position="310"/>
        <end position="325"/>
    </location>
</feature>
<evidence type="ECO:0000313" key="2">
    <source>
        <dbReference type="EMBL" id="GMM48449.1"/>
    </source>
</evidence>
<evidence type="ECO:0000256" key="1">
    <source>
        <dbReference type="SAM" id="MobiDB-lite"/>
    </source>
</evidence>
<name>A0AAV5RAD2_PICKL</name>
<feature type="region of interest" description="Disordered" evidence="1">
    <location>
        <begin position="303"/>
        <end position="327"/>
    </location>
</feature>
<accession>A0AAV5RAD2</accession>
<comment type="caution">
    <text evidence="2">The sequence shown here is derived from an EMBL/GenBank/DDBJ whole genome shotgun (WGS) entry which is preliminary data.</text>
</comment>
<dbReference type="EMBL" id="BTGB01000009">
    <property type="protein sequence ID" value="GMM48449.1"/>
    <property type="molecule type" value="Genomic_DNA"/>
</dbReference>
<dbReference type="AlphaFoldDB" id="A0AAV5RAD2"/>
<organism evidence="2 3">
    <name type="scientific">Pichia kluyveri</name>
    <name type="common">Yeast</name>
    <dbReference type="NCBI Taxonomy" id="36015"/>
    <lineage>
        <taxon>Eukaryota</taxon>
        <taxon>Fungi</taxon>
        <taxon>Dikarya</taxon>
        <taxon>Ascomycota</taxon>
        <taxon>Saccharomycotina</taxon>
        <taxon>Pichiomycetes</taxon>
        <taxon>Pichiales</taxon>
        <taxon>Pichiaceae</taxon>
        <taxon>Pichia</taxon>
    </lineage>
</organism>
<protein>
    <submittedName>
        <fullName evidence="2">Uncharacterized protein</fullName>
    </submittedName>
</protein>
<gene>
    <name evidence="2" type="ORF">DAPK24_050470</name>
</gene>
<keyword evidence="3" id="KW-1185">Reference proteome</keyword>
<reference evidence="2 3" key="1">
    <citation type="journal article" date="2023" name="Elife">
        <title>Identification of key yeast species and microbe-microbe interactions impacting larval growth of Drosophila in the wild.</title>
        <authorList>
            <person name="Mure A."/>
            <person name="Sugiura Y."/>
            <person name="Maeda R."/>
            <person name="Honda K."/>
            <person name="Sakurai N."/>
            <person name="Takahashi Y."/>
            <person name="Watada M."/>
            <person name="Katoh T."/>
            <person name="Gotoh A."/>
            <person name="Gotoh Y."/>
            <person name="Taniguchi I."/>
            <person name="Nakamura K."/>
            <person name="Hayashi T."/>
            <person name="Katayama T."/>
            <person name="Uemura T."/>
            <person name="Hattori Y."/>
        </authorList>
    </citation>
    <scope>NUCLEOTIDE SEQUENCE [LARGE SCALE GENOMIC DNA]</scope>
    <source>
        <strain evidence="2 3">PK-24</strain>
    </source>
</reference>
<proteinExistence type="predicted"/>
<evidence type="ECO:0000313" key="3">
    <source>
        <dbReference type="Proteomes" id="UP001378960"/>
    </source>
</evidence>